<reference evidence="1" key="1">
    <citation type="journal article" date="2023" name="Mol. Ecol. Resour.">
        <title>Chromosome-level genome assembly of a triploid poplar Populus alba 'Berolinensis'.</title>
        <authorList>
            <person name="Chen S."/>
            <person name="Yu Y."/>
            <person name="Wang X."/>
            <person name="Wang S."/>
            <person name="Zhang T."/>
            <person name="Zhou Y."/>
            <person name="He R."/>
            <person name="Meng N."/>
            <person name="Wang Y."/>
            <person name="Liu W."/>
            <person name="Liu Z."/>
            <person name="Liu J."/>
            <person name="Guo Q."/>
            <person name="Huang H."/>
            <person name="Sederoff R.R."/>
            <person name="Wang G."/>
            <person name="Qu G."/>
            <person name="Chen S."/>
        </authorList>
    </citation>
    <scope>NUCLEOTIDE SEQUENCE</scope>
    <source>
        <strain evidence="1">SC-2020</strain>
    </source>
</reference>
<dbReference type="Proteomes" id="UP001164929">
    <property type="component" value="Chromosome 13"/>
</dbReference>
<dbReference type="PANTHER" id="PTHR46976">
    <property type="entry name" value="PROTEIN ARABIDILLO 1"/>
    <property type="match status" value="1"/>
</dbReference>
<keyword evidence="2" id="KW-1185">Reference proteome</keyword>
<accession>A0AAD6Q2U2</accession>
<organism evidence="1 2">
    <name type="scientific">Populus alba x Populus x berolinensis</name>
    <dbReference type="NCBI Taxonomy" id="444605"/>
    <lineage>
        <taxon>Eukaryota</taxon>
        <taxon>Viridiplantae</taxon>
        <taxon>Streptophyta</taxon>
        <taxon>Embryophyta</taxon>
        <taxon>Tracheophyta</taxon>
        <taxon>Spermatophyta</taxon>
        <taxon>Magnoliopsida</taxon>
        <taxon>eudicotyledons</taxon>
        <taxon>Gunneridae</taxon>
        <taxon>Pentapetalae</taxon>
        <taxon>rosids</taxon>
        <taxon>fabids</taxon>
        <taxon>Malpighiales</taxon>
        <taxon>Salicaceae</taxon>
        <taxon>Saliceae</taxon>
        <taxon>Populus</taxon>
    </lineage>
</organism>
<gene>
    <name evidence="1" type="ORF">NC653_031010</name>
</gene>
<proteinExistence type="predicted"/>
<dbReference type="PANTHER" id="PTHR46976:SF1">
    <property type="entry name" value="PROTEIN ARABIDILLO 1"/>
    <property type="match status" value="1"/>
</dbReference>
<evidence type="ECO:0000313" key="1">
    <source>
        <dbReference type="EMBL" id="KAJ6975038.1"/>
    </source>
</evidence>
<dbReference type="AlphaFoldDB" id="A0AAD6Q2U2"/>
<comment type="caution">
    <text evidence="1">The sequence shown here is derived from an EMBL/GenBank/DDBJ whole genome shotgun (WGS) entry which is preliminary data.</text>
</comment>
<name>A0AAD6Q2U2_9ROSI</name>
<evidence type="ECO:0000313" key="2">
    <source>
        <dbReference type="Proteomes" id="UP001164929"/>
    </source>
</evidence>
<sequence length="73" mass="8186">MEMKRYHVELRDVSANAVNALAEHCPDLIGIGFLDCLKVDEVALGPVVSVLFLLATGISKMKWRVVSHLWHKN</sequence>
<protein>
    <submittedName>
        <fullName evidence="1">Uncharacterized protein</fullName>
    </submittedName>
</protein>
<dbReference type="EMBL" id="JAQIZT010000013">
    <property type="protein sequence ID" value="KAJ6975038.1"/>
    <property type="molecule type" value="Genomic_DNA"/>
</dbReference>